<name>E8Q6A9_BLOVB</name>
<keyword evidence="3 10" id="KW-0444">Lipid biosynthesis</keyword>
<evidence type="ECO:0000256" key="4">
    <source>
        <dbReference type="ARBA" id="ARBA00022679"/>
    </source>
</evidence>
<evidence type="ECO:0000256" key="5">
    <source>
        <dbReference type="ARBA" id="ARBA00023098"/>
    </source>
</evidence>
<dbReference type="NCBIfam" id="TIGR00182">
    <property type="entry name" value="plsX"/>
    <property type="match status" value="1"/>
</dbReference>
<dbReference type="RefSeq" id="WP_013516728.1">
    <property type="nucleotide sequence ID" value="NC_014909.2"/>
</dbReference>
<dbReference type="GO" id="GO:0043811">
    <property type="term" value="F:phosphate:acyl-[acyl carrier protein] acyltransferase activity"/>
    <property type="evidence" value="ECO:0007669"/>
    <property type="project" value="UniProtKB-UniRule"/>
</dbReference>
<comment type="function">
    <text evidence="10">Catalyzes the reversible formation of acyl-phosphate (acyl-PO(4)) from acyl-[acyl-carrier-protein] (acyl-ACP). This enzyme utilizes acyl-ACP as fatty acyl donor, but not acyl-CoA.</text>
</comment>
<evidence type="ECO:0000313" key="12">
    <source>
        <dbReference type="Proteomes" id="UP000007464"/>
    </source>
</evidence>
<dbReference type="SUPFAM" id="SSF53659">
    <property type="entry name" value="Isocitrate/Isopropylmalate dehydrogenase-like"/>
    <property type="match status" value="1"/>
</dbReference>
<reference evidence="11 12" key="1">
    <citation type="journal article" date="2010" name="BMC Genomics">
        <title>Unprecedented loss of ammonia assimilation capability in a urease-encoding bacterial mutualist.</title>
        <authorList>
            <person name="Williams L.E."/>
            <person name="Wernegreen J.J."/>
        </authorList>
    </citation>
    <scope>NUCLEOTIDE SEQUENCE [LARGE SCALE GENOMIC DNA]</scope>
    <source>
        <strain evidence="11 12">BVAF</strain>
    </source>
</reference>
<evidence type="ECO:0000256" key="10">
    <source>
        <dbReference type="HAMAP-Rule" id="MF_00019"/>
    </source>
</evidence>
<sequence length="348" mass="38207">MKHLVLALDTMGGDFGPRVIVPASLEALDLCPRLVCLLVGNPSMIRSVLKKFNSKYINRLTIIPSKSVISDNDRPSQAIRVSKDTSMRIALELIKSGNAQACVSAGNTGALMGLSKLVLKPINGIDRPALTTFLPHQNKGKTVILDLGANIACSGSMLVQFAIMGTVLSEQIVGIGNPKVALLNIGSEESKGLDNIRQASKILHTISSIRYIGYIEANDLLAGKTDVIVCDGFIGNITLKTMEGVIRVVLSVFQKSEEKNTIYCYVIEHIKHWFSKIFFKKFIQLNPDRYNGAYLVGLHNTVIKSHGGANQHAFTKAIIQAVHSVERRIPEKIADRLSQMLSYQNNYY</sequence>
<dbReference type="Gene3D" id="3.40.718.10">
    <property type="entry name" value="Isopropylmalate Dehydrogenase"/>
    <property type="match status" value="1"/>
</dbReference>
<dbReference type="HAMAP" id="MF_00019">
    <property type="entry name" value="PlsX"/>
    <property type="match status" value="1"/>
</dbReference>
<dbReference type="GO" id="GO:0006633">
    <property type="term" value="P:fatty acid biosynthetic process"/>
    <property type="evidence" value="ECO:0007669"/>
    <property type="project" value="UniProtKB-UniRule"/>
</dbReference>
<evidence type="ECO:0000256" key="3">
    <source>
        <dbReference type="ARBA" id="ARBA00022516"/>
    </source>
</evidence>
<proteinExistence type="inferred from homology"/>
<dbReference type="EC" id="2.3.1.274" evidence="8 10"/>
<dbReference type="OrthoDB" id="9806408at2"/>
<dbReference type="PANTHER" id="PTHR30100">
    <property type="entry name" value="FATTY ACID/PHOSPHOLIPID SYNTHESIS PROTEIN PLSX"/>
    <property type="match status" value="1"/>
</dbReference>
<dbReference type="UniPathway" id="UPA00085"/>
<protein>
    <recommendedName>
        <fullName evidence="8 10">Phosphate acyltransferase</fullName>
        <ecNumber evidence="8 10">2.3.1.274</ecNumber>
    </recommendedName>
    <alternativeName>
        <fullName evidence="10">Acyl-ACP phosphotransacylase</fullName>
    </alternativeName>
    <alternativeName>
        <fullName evidence="10">Acyl-[acyl-carrier-protein]--phosphate acyltransferase</fullName>
    </alternativeName>
    <alternativeName>
        <fullName evidence="10">Phosphate-acyl-ACP acyltransferase</fullName>
    </alternativeName>
</protein>
<dbReference type="GO" id="GO:0005737">
    <property type="term" value="C:cytoplasm"/>
    <property type="evidence" value="ECO:0007669"/>
    <property type="project" value="UniProtKB-SubCell"/>
</dbReference>
<dbReference type="Pfam" id="PF02504">
    <property type="entry name" value="FA_synthesis"/>
    <property type="match status" value="1"/>
</dbReference>
<dbReference type="HOGENOM" id="CLU_039379_1_0_6"/>
<accession>E8Q6A9</accession>
<keyword evidence="7 10" id="KW-1208">Phospholipid metabolism</keyword>
<dbReference type="InterPro" id="IPR012281">
    <property type="entry name" value="Phospholipid_synth_PlsX-like"/>
</dbReference>
<dbReference type="STRING" id="859654.BVAF_410"/>
<gene>
    <name evidence="10 11" type="primary">plsX</name>
    <name evidence="11" type="ordered locus">BVAF_410</name>
</gene>
<keyword evidence="6 10" id="KW-0594">Phospholipid biosynthesis</keyword>
<evidence type="ECO:0000256" key="6">
    <source>
        <dbReference type="ARBA" id="ARBA00023209"/>
    </source>
</evidence>
<evidence type="ECO:0000256" key="1">
    <source>
        <dbReference type="ARBA" id="ARBA00001232"/>
    </source>
</evidence>
<keyword evidence="2 10" id="KW-0963">Cytoplasm</keyword>
<organism evidence="11 12">
    <name type="scientific">Blochmanniella vafra (strain BVAF)</name>
    <dbReference type="NCBI Taxonomy" id="859654"/>
    <lineage>
        <taxon>Bacteria</taxon>
        <taxon>Pseudomonadati</taxon>
        <taxon>Pseudomonadota</taxon>
        <taxon>Gammaproteobacteria</taxon>
        <taxon>Enterobacterales</taxon>
        <taxon>Enterobacteriaceae</taxon>
        <taxon>ant endosymbionts</taxon>
        <taxon>Candidatus Blochmanniella</taxon>
    </lineage>
</organism>
<dbReference type="InterPro" id="IPR003664">
    <property type="entry name" value="FA_synthesis"/>
</dbReference>
<dbReference type="Proteomes" id="UP000007464">
    <property type="component" value="Chromosome"/>
</dbReference>
<comment type="subcellular location">
    <subcellularLocation>
        <location evidence="10">Cytoplasm</location>
    </subcellularLocation>
    <text evidence="10">Associated with the membrane possibly through PlsY.</text>
</comment>
<comment type="similarity">
    <text evidence="10">Belongs to the PlsX family.</text>
</comment>
<dbReference type="AlphaFoldDB" id="E8Q6A9"/>
<keyword evidence="12" id="KW-1185">Reference proteome</keyword>
<evidence type="ECO:0000256" key="9">
    <source>
        <dbReference type="ARBA" id="ARBA00046608"/>
    </source>
</evidence>
<dbReference type="KEGG" id="bva:BVAF_410"/>
<dbReference type="PANTHER" id="PTHR30100:SF1">
    <property type="entry name" value="PHOSPHATE ACYLTRANSFERASE"/>
    <property type="match status" value="1"/>
</dbReference>
<comment type="catalytic activity">
    <reaction evidence="1 10">
        <text>a fatty acyl-[ACP] + phosphate = an acyl phosphate + holo-[ACP]</text>
        <dbReference type="Rhea" id="RHEA:42292"/>
        <dbReference type="Rhea" id="RHEA-COMP:9685"/>
        <dbReference type="Rhea" id="RHEA-COMP:14125"/>
        <dbReference type="ChEBI" id="CHEBI:43474"/>
        <dbReference type="ChEBI" id="CHEBI:59918"/>
        <dbReference type="ChEBI" id="CHEBI:64479"/>
        <dbReference type="ChEBI" id="CHEBI:138651"/>
        <dbReference type="EC" id="2.3.1.274"/>
    </reaction>
</comment>
<evidence type="ECO:0000256" key="8">
    <source>
        <dbReference type="ARBA" id="ARBA00024069"/>
    </source>
</evidence>
<dbReference type="EMBL" id="CP002189">
    <property type="protein sequence ID" value="ADV33803.1"/>
    <property type="molecule type" value="Genomic_DNA"/>
</dbReference>
<keyword evidence="11" id="KW-0012">Acyltransferase</keyword>
<keyword evidence="5 10" id="KW-0443">Lipid metabolism</keyword>
<evidence type="ECO:0000256" key="7">
    <source>
        <dbReference type="ARBA" id="ARBA00023264"/>
    </source>
</evidence>
<evidence type="ECO:0000256" key="2">
    <source>
        <dbReference type="ARBA" id="ARBA00022490"/>
    </source>
</evidence>
<comment type="subunit">
    <text evidence="9 10">Homodimer. Probably interacts with PlsY.</text>
</comment>
<dbReference type="GO" id="GO:0008654">
    <property type="term" value="P:phospholipid biosynthetic process"/>
    <property type="evidence" value="ECO:0007669"/>
    <property type="project" value="UniProtKB-KW"/>
</dbReference>
<dbReference type="PIRSF" id="PIRSF002465">
    <property type="entry name" value="Phsphlp_syn_PlsX"/>
    <property type="match status" value="1"/>
</dbReference>
<comment type="pathway">
    <text evidence="10">Lipid metabolism; phospholipid metabolism.</text>
</comment>
<keyword evidence="4 10" id="KW-0808">Transferase</keyword>
<evidence type="ECO:0000313" key="11">
    <source>
        <dbReference type="EMBL" id="ADV33803.1"/>
    </source>
</evidence>